<dbReference type="InterPro" id="IPR001810">
    <property type="entry name" value="F-box_dom"/>
</dbReference>
<feature type="region of interest" description="Disordered" evidence="1">
    <location>
        <begin position="129"/>
        <end position="181"/>
    </location>
</feature>
<reference evidence="3" key="1">
    <citation type="submission" date="2022-08" db="EMBL/GenBank/DDBJ databases">
        <authorList>
            <person name="Marques A."/>
        </authorList>
    </citation>
    <scope>NUCLEOTIDE SEQUENCE</scope>
    <source>
        <strain evidence="3">RhyPub2mFocal</strain>
        <tissue evidence="3">Leaves</tissue>
    </source>
</reference>
<dbReference type="Proteomes" id="UP001140206">
    <property type="component" value="Chromosome 5"/>
</dbReference>
<feature type="compositionally biased region" description="Polar residues" evidence="1">
    <location>
        <begin position="160"/>
        <end position="173"/>
    </location>
</feature>
<dbReference type="Gene3D" id="3.40.1000.30">
    <property type="match status" value="1"/>
</dbReference>
<name>A0AAV8CA67_9POAL</name>
<proteinExistence type="predicted"/>
<dbReference type="AlphaFoldDB" id="A0AAV8CA67"/>
<evidence type="ECO:0000256" key="1">
    <source>
        <dbReference type="SAM" id="MobiDB-lite"/>
    </source>
</evidence>
<evidence type="ECO:0000259" key="2">
    <source>
        <dbReference type="Pfam" id="PF00646"/>
    </source>
</evidence>
<organism evidence="3 4">
    <name type="scientific">Rhynchospora pubera</name>
    <dbReference type="NCBI Taxonomy" id="906938"/>
    <lineage>
        <taxon>Eukaryota</taxon>
        <taxon>Viridiplantae</taxon>
        <taxon>Streptophyta</taxon>
        <taxon>Embryophyta</taxon>
        <taxon>Tracheophyta</taxon>
        <taxon>Spermatophyta</taxon>
        <taxon>Magnoliopsida</taxon>
        <taxon>Liliopsida</taxon>
        <taxon>Poales</taxon>
        <taxon>Cyperaceae</taxon>
        <taxon>Cyperoideae</taxon>
        <taxon>Rhynchosporeae</taxon>
        <taxon>Rhynchospora</taxon>
    </lineage>
</organism>
<protein>
    <submittedName>
        <fullName evidence="3">F-box protein SKIP22</fullName>
    </submittedName>
</protein>
<feature type="domain" description="F-box" evidence="2">
    <location>
        <begin position="358"/>
        <end position="396"/>
    </location>
</feature>
<dbReference type="Gene3D" id="1.20.1280.50">
    <property type="match status" value="1"/>
</dbReference>
<dbReference type="EMBL" id="JAMFTS010000005">
    <property type="protein sequence ID" value="KAJ4751316.1"/>
    <property type="molecule type" value="Genomic_DNA"/>
</dbReference>
<keyword evidence="4" id="KW-1185">Reference proteome</keyword>
<dbReference type="SUPFAM" id="SSF81383">
    <property type="entry name" value="F-box domain"/>
    <property type="match status" value="1"/>
</dbReference>
<evidence type="ECO:0000313" key="4">
    <source>
        <dbReference type="Proteomes" id="UP001140206"/>
    </source>
</evidence>
<dbReference type="PANTHER" id="PTHR47602:SF2">
    <property type="entry name" value="F-BOX PROTEIN SKIP22"/>
    <property type="match status" value="1"/>
</dbReference>
<sequence>MSKESGGLSNSPYFHNSFLISQLFLSRARVTPAMKLRIRPMATRETIRITAPDAASLLDLKSLIAASLVAASTNPNPDPIAPDSIHLSLNQLDELVAPNASDPLSALGLTSGDLLFFSFAPFRQTLANNPNPSQVPNLIPPGSSSGASSSSNNPIDKPNSESSVNPSPINQSAVPMEVDAGPPFLKESDSARLIPGFLVQLMDTETEEDAGILGRVVMLTHAALLDMGFTLFNGARSKLPQGWASHASSLSLEYTIPDFVNQVQAINERVAVTKLSVLGNLVTVYGYLGGIKPDIYRFSLDLAKVASLLSLNLKSMCKSEQEQLMEIFRSVKDGVALPLMIDLCLKNGLPLPPCFMFLSIDIRAKILDLLSGADVVRTGSTCKEMRNLSLDDNLWRQKFEREFSNSLNNNISMPAGTWKERYKSAYIAKNSAARFRTRRSNWFQIRPSVAERPIGPGGHFILGGNADRFPVFGAGIEEVGPIAFRRRGPDGRQVSPRCFTED</sequence>
<evidence type="ECO:0000313" key="3">
    <source>
        <dbReference type="EMBL" id="KAJ4751316.1"/>
    </source>
</evidence>
<dbReference type="InterPro" id="IPR036047">
    <property type="entry name" value="F-box-like_dom_sf"/>
</dbReference>
<comment type="caution">
    <text evidence="3">The sequence shown here is derived from an EMBL/GenBank/DDBJ whole genome shotgun (WGS) entry which is preliminary data.</text>
</comment>
<dbReference type="Pfam" id="PF00646">
    <property type="entry name" value="F-box"/>
    <property type="match status" value="1"/>
</dbReference>
<dbReference type="CDD" id="cd22165">
    <property type="entry name" value="F-box_AtSKIP22-like"/>
    <property type="match status" value="1"/>
</dbReference>
<accession>A0AAV8CA67</accession>
<gene>
    <name evidence="3" type="ORF">LUZ62_085721</name>
</gene>
<dbReference type="PANTHER" id="PTHR47602">
    <property type="entry name" value="F-BOX PROTEIN SKIP22"/>
    <property type="match status" value="1"/>
</dbReference>
<feature type="compositionally biased region" description="Low complexity" evidence="1">
    <location>
        <begin position="142"/>
        <end position="151"/>
    </location>
</feature>